<evidence type="ECO:0000256" key="4">
    <source>
        <dbReference type="PIRSR" id="PIRSR001365-1"/>
    </source>
</evidence>
<dbReference type="Proteomes" id="UP000010796">
    <property type="component" value="Chromosome"/>
</dbReference>
<dbReference type="KEGG" id="evi:Echvi_0926"/>
<dbReference type="EMBL" id="CP003346">
    <property type="protein sequence ID" value="AGA77199.1"/>
    <property type="molecule type" value="Genomic_DNA"/>
</dbReference>
<keyword evidence="2 3" id="KW-0456">Lyase</keyword>
<name>L0FTG1_ECHVK</name>
<reference evidence="7" key="1">
    <citation type="submission" date="2012-02" db="EMBL/GenBank/DDBJ databases">
        <title>The complete genome of Echinicola vietnamensis DSM 17526.</title>
        <authorList>
            <person name="Lucas S."/>
            <person name="Copeland A."/>
            <person name="Lapidus A."/>
            <person name="Glavina del Rio T."/>
            <person name="Dalin E."/>
            <person name="Tice H."/>
            <person name="Bruce D."/>
            <person name="Goodwin L."/>
            <person name="Pitluck S."/>
            <person name="Peters L."/>
            <person name="Ovchinnikova G."/>
            <person name="Teshima H."/>
            <person name="Kyrpides N."/>
            <person name="Mavromatis K."/>
            <person name="Ivanova N."/>
            <person name="Brettin T."/>
            <person name="Detter J.C."/>
            <person name="Han C."/>
            <person name="Larimer F."/>
            <person name="Land M."/>
            <person name="Hauser L."/>
            <person name="Markowitz V."/>
            <person name="Cheng J.-F."/>
            <person name="Hugenholtz P."/>
            <person name="Woyke T."/>
            <person name="Wu D."/>
            <person name="Brambilla E."/>
            <person name="Klenk H.-P."/>
            <person name="Eisen J.A."/>
        </authorList>
    </citation>
    <scope>NUCLEOTIDE SEQUENCE [LARGE SCALE GENOMIC DNA]</scope>
    <source>
        <strain evidence="7">DSM 17526 / LMG 23754 / KMM 6221</strain>
    </source>
</reference>
<feature type="binding site" evidence="5">
    <location>
        <position position="47"/>
    </location>
    <ligand>
        <name>pyruvate</name>
        <dbReference type="ChEBI" id="CHEBI:15361"/>
    </ligand>
</feature>
<dbReference type="AlphaFoldDB" id="L0FTG1"/>
<organism evidence="6 7">
    <name type="scientific">Echinicola vietnamensis (strain DSM 17526 / LMG 23754 / KMM 6221)</name>
    <dbReference type="NCBI Taxonomy" id="926556"/>
    <lineage>
        <taxon>Bacteria</taxon>
        <taxon>Pseudomonadati</taxon>
        <taxon>Bacteroidota</taxon>
        <taxon>Cytophagia</taxon>
        <taxon>Cytophagales</taxon>
        <taxon>Cyclobacteriaceae</taxon>
        <taxon>Echinicola</taxon>
    </lineage>
</organism>
<dbReference type="InterPro" id="IPR002220">
    <property type="entry name" value="DapA-like"/>
</dbReference>
<dbReference type="PRINTS" id="PR00146">
    <property type="entry name" value="DHPICSNTHASE"/>
</dbReference>
<dbReference type="SMART" id="SM01130">
    <property type="entry name" value="DHDPS"/>
    <property type="match status" value="1"/>
</dbReference>
<dbReference type="InterPro" id="IPR013785">
    <property type="entry name" value="Aldolase_TIM"/>
</dbReference>
<dbReference type="RefSeq" id="WP_015264763.1">
    <property type="nucleotide sequence ID" value="NC_019904.1"/>
</dbReference>
<dbReference type="GO" id="GO:0008840">
    <property type="term" value="F:4-hydroxy-tetrahydrodipicolinate synthase activity"/>
    <property type="evidence" value="ECO:0007669"/>
    <property type="project" value="TreeGrafter"/>
</dbReference>
<dbReference type="PANTHER" id="PTHR12128:SF66">
    <property type="entry name" value="4-HYDROXY-2-OXOGLUTARATE ALDOLASE, MITOCHONDRIAL"/>
    <property type="match status" value="1"/>
</dbReference>
<dbReference type="PIRSF" id="PIRSF001365">
    <property type="entry name" value="DHDPS"/>
    <property type="match status" value="1"/>
</dbReference>
<protein>
    <submittedName>
        <fullName evidence="6">Dihydrodipicolinate synthase/N-acetylneuraminate lyase</fullName>
    </submittedName>
</protein>
<dbReference type="HOGENOM" id="CLU_049343_5_1_10"/>
<proteinExistence type="inferred from homology"/>
<feature type="active site" description="Proton donor/acceptor" evidence="4">
    <location>
        <position position="135"/>
    </location>
</feature>
<accession>L0FTG1</accession>
<evidence type="ECO:0000313" key="6">
    <source>
        <dbReference type="EMBL" id="AGA77199.1"/>
    </source>
</evidence>
<dbReference type="PANTHER" id="PTHR12128">
    <property type="entry name" value="DIHYDRODIPICOLINATE SYNTHASE"/>
    <property type="match status" value="1"/>
</dbReference>
<dbReference type="OrthoDB" id="9782828at2"/>
<evidence type="ECO:0000313" key="7">
    <source>
        <dbReference type="Proteomes" id="UP000010796"/>
    </source>
</evidence>
<dbReference type="CDD" id="cd00408">
    <property type="entry name" value="DHDPS-like"/>
    <property type="match status" value="1"/>
</dbReference>
<feature type="active site" description="Schiff-base intermediate with substrate" evidence="4">
    <location>
        <position position="163"/>
    </location>
</feature>
<feature type="binding site" evidence="5">
    <location>
        <position position="207"/>
    </location>
    <ligand>
        <name>pyruvate</name>
        <dbReference type="ChEBI" id="CHEBI:15361"/>
    </ligand>
</feature>
<dbReference type="STRING" id="926556.Echvi_0926"/>
<keyword evidence="7" id="KW-1185">Reference proteome</keyword>
<evidence type="ECO:0000256" key="3">
    <source>
        <dbReference type="PIRNR" id="PIRNR001365"/>
    </source>
</evidence>
<gene>
    <name evidence="6" type="ordered locus">Echvi_0926</name>
</gene>
<comment type="similarity">
    <text evidence="1 3">Belongs to the DapA family.</text>
</comment>
<sequence>MKKQYQGVVVPMVTPLTAKGAIDQEAVARIMAEFAQNDLSPLVLGTTGESASFSEQDSLEMIKATVAAKAANQQVYAGVVSNLVEEQYHRGSDYLAQGVDAIVATLPAYYVLSDDQMKRHFEGLADHLAGPLLMYNIKATTQMSIPLSVVEEMSHHPHIWGLKDSERDFSRMHAAIDQYRERPDFSFFCGWGAQSASSIRTGADGIVPSTGNIVPELYKALYTATQEGDEEKAVHYQELTDEVAKVYQGGRSLGASLAALKVLMHQKGWCQPFMKPPLTELDKSEVEKVLNEWQKVMEQVK</sequence>
<dbReference type="Pfam" id="PF00701">
    <property type="entry name" value="DHDPS"/>
    <property type="match status" value="1"/>
</dbReference>
<dbReference type="eggNOG" id="COG0329">
    <property type="taxonomic scope" value="Bacteria"/>
</dbReference>
<dbReference type="Gene3D" id="3.20.20.70">
    <property type="entry name" value="Aldolase class I"/>
    <property type="match status" value="1"/>
</dbReference>
<evidence type="ECO:0000256" key="2">
    <source>
        <dbReference type="ARBA" id="ARBA00023239"/>
    </source>
</evidence>
<dbReference type="SUPFAM" id="SSF51569">
    <property type="entry name" value="Aldolase"/>
    <property type="match status" value="1"/>
</dbReference>
<evidence type="ECO:0000256" key="1">
    <source>
        <dbReference type="ARBA" id="ARBA00007592"/>
    </source>
</evidence>
<evidence type="ECO:0000256" key="5">
    <source>
        <dbReference type="PIRSR" id="PIRSR001365-2"/>
    </source>
</evidence>
<dbReference type="PATRIC" id="fig|926556.3.peg.947"/>